<keyword evidence="11" id="KW-1185">Reference proteome</keyword>
<dbReference type="GO" id="GO:0007411">
    <property type="term" value="P:axon guidance"/>
    <property type="evidence" value="ECO:0007669"/>
    <property type="project" value="TreeGrafter"/>
</dbReference>
<dbReference type="InterPro" id="IPR036116">
    <property type="entry name" value="FN3_sf"/>
</dbReference>
<evidence type="ECO:0000256" key="1">
    <source>
        <dbReference type="ARBA" id="ARBA00004167"/>
    </source>
</evidence>
<comment type="subcellular location">
    <subcellularLocation>
        <location evidence="1">Membrane</location>
        <topology evidence="1">Single-pass membrane protein</topology>
    </subcellularLocation>
</comment>
<sequence>DEDDNIEWINSSGLMARIDNLSKDSSFVFRVSALYPYEANDTRNGTASDWSNPLNTCTNPTYSTLNVTYDFVITSSSDHTGPSTLTTKFTWVRPIKEEIKCDEMLSYRIYRNGEFFMDIPEENIELTNKDFEFETQYKVELSIVNNADLEGPKILVFDTMTPADKPSSPKDLRMNPSDVKSYHLSWSTPEFTHGRLLNYQVTCYVNATYVVLKQTLASVTRETFVSNLESETTYECEVKASTKAGYGPATKGSFQTGGNKDYTMQPNTKQPVDAIIGVAIGCALCILLLIVVIAVLLRRNKRNTSESKTDKDYQNMESFPTDRPDQSMEYAEIEMKPSLDIGQATAEPEYENTDSRANKQMAEINGQTSTYLDKDDSIQDGVQVDDTESHVYEQLKEYQK</sequence>
<dbReference type="SUPFAM" id="SSF49265">
    <property type="entry name" value="Fibronectin type III"/>
    <property type="match status" value="1"/>
</dbReference>
<evidence type="ECO:0000256" key="4">
    <source>
        <dbReference type="ARBA" id="ARBA00022840"/>
    </source>
</evidence>
<dbReference type="InterPro" id="IPR050449">
    <property type="entry name" value="Ephrin_rcpt_TKs"/>
</dbReference>
<dbReference type="InterPro" id="IPR003961">
    <property type="entry name" value="FN3_dom"/>
</dbReference>
<dbReference type="EMBL" id="CAIIXF020000011">
    <property type="protein sequence ID" value="CAH1798977.1"/>
    <property type="molecule type" value="Genomic_DNA"/>
</dbReference>
<protein>
    <submittedName>
        <fullName evidence="10">Uncharacterized protein</fullName>
    </submittedName>
</protein>
<dbReference type="PANTHER" id="PTHR46877">
    <property type="entry name" value="EPH RECEPTOR A5"/>
    <property type="match status" value="1"/>
</dbReference>
<proteinExistence type="predicted"/>
<dbReference type="SMART" id="SM00060">
    <property type="entry name" value="FN3"/>
    <property type="match status" value="1"/>
</dbReference>
<feature type="non-terminal residue" evidence="10">
    <location>
        <position position="400"/>
    </location>
</feature>
<name>A0A8J1XJJ7_OWEFU</name>
<keyword evidence="6 9" id="KW-0472">Membrane</keyword>
<gene>
    <name evidence="10" type="ORF">OFUS_LOCUS23046</name>
</gene>
<comment type="caution">
    <text evidence="10">The sequence shown here is derived from an EMBL/GenBank/DDBJ whole genome shotgun (WGS) entry which is preliminary data.</text>
</comment>
<organism evidence="10 11">
    <name type="scientific">Owenia fusiformis</name>
    <name type="common">Polychaete worm</name>
    <dbReference type="NCBI Taxonomy" id="6347"/>
    <lineage>
        <taxon>Eukaryota</taxon>
        <taxon>Metazoa</taxon>
        <taxon>Spiralia</taxon>
        <taxon>Lophotrochozoa</taxon>
        <taxon>Annelida</taxon>
        <taxon>Polychaeta</taxon>
        <taxon>Sedentaria</taxon>
        <taxon>Canalipalpata</taxon>
        <taxon>Sabellida</taxon>
        <taxon>Oweniida</taxon>
        <taxon>Oweniidae</taxon>
        <taxon>Owenia</taxon>
    </lineage>
</organism>
<dbReference type="GO" id="GO:0005524">
    <property type="term" value="F:ATP binding"/>
    <property type="evidence" value="ECO:0007669"/>
    <property type="project" value="UniProtKB-KW"/>
</dbReference>
<dbReference type="GO" id="GO:0005005">
    <property type="term" value="F:transmembrane-ephrin receptor activity"/>
    <property type="evidence" value="ECO:0007669"/>
    <property type="project" value="TreeGrafter"/>
</dbReference>
<dbReference type="PANTHER" id="PTHR46877:SF14">
    <property type="entry name" value="RECEPTOR PROTEIN-TYROSINE KINASE"/>
    <property type="match status" value="1"/>
</dbReference>
<evidence type="ECO:0000256" key="9">
    <source>
        <dbReference type="SAM" id="Phobius"/>
    </source>
</evidence>
<dbReference type="InterPro" id="IPR013783">
    <property type="entry name" value="Ig-like_fold"/>
</dbReference>
<dbReference type="Pfam" id="PF00041">
    <property type="entry name" value="fn3"/>
    <property type="match status" value="1"/>
</dbReference>
<evidence type="ECO:0000256" key="6">
    <source>
        <dbReference type="ARBA" id="ARBA00023136"/>
    </source>
</evidence>
<keyword evidence="5 9" id="KW-1133">Transmembrane helix</keyword>
<dbReference type="GO" id="GO:0005886">
    <property type="term" value="C:plasma membrane"/>
    <property type="evidence" value="ECO:0007669"/>
    <property type="project" value="TreeGrafter"/>
</dbReference>
<evidence type="ECO:0000256" key="8">
    <source>
        <dbReference type="SAM" id="MobiDB-lite"/>
    </source>
</evidence>
<keyword evidence="2 9" id="KW-0812">Transmembrane</keyword>
<feature type="region of interest" description="Disordered" evidence="8">
    <location>
        <begin position="304"/>
        <end position="325"/>
    </location>
</feature>
<dbReference type="OrthoDB" id="65481at2759"/>
<dbReference type="CDD" id="cd00063">
    <property type="entry name" value="FN3"/>
    <property type="match status" value="1"/>
</dbReference>
<keyword evidence="4" id="KW-0067">ATP-binding</keyword>
<reference evidence="10" key="1">
    <citation type="submission" date="2022-03" db="EMBL/GenBank/DDBJ databases">
        <authorList>
            <person name="Martin C."/>
        </authorList>
    </citation>
    <scope>NUCLEOTIDE SEQUENCE</scope>
</reference>
<dbReference type="PROSITE" id="PS50853">
    <property type="entry name" value="FN3"/>
    <property type="match status" value="1"/>
</dbReference>
<accession>A0A8J1XJJ7</accession>
<keyword evidence="7" id="KW-0675">Receptor</keyword>
<evidence type="ECO:0000313" key="11">
    <source>
        <dbReference type="Proteomes" id="UP000749559"/>
    </source>
</evidence>
<evidence type="ECO:0000256" key="7">
    <source>
        <dbReference type="ARBA" id="ARBA00023170"/>
    </source>
</evidence>
<keyword evidence="3" id="KW-0547">Nucleotide-binding</keyword>
<dbReference type="GO" id="GO:0030425">
    <property type="term" value="C:dendrite"/>
    <property type="evidence" value="ECO:0007669"/>
    <property type="project" value="TreeGrafter"/>
</dbReference>
<evidence type="ECO:0000256" key="3">
    <source>
        <dbReference type="ARBA" id="ARBA00022741"/>
    </source>
</evidence>
<evidence type="ECO:0000256" key="5">
    <source>
        <dbReference type="ARBA" id="ARBA00022989"/>
    </source>
</evidence>
<feature type="transmembrane region" description="Helical" evidence="9">
    <location>
        <begin position="274"/>
        <end position="297"/>
    </location>
</feature>
<dbReference type="AlphaFoldDB" id="A0A8J1XJJ7"/>
<evidence type="ECO:0000256" key="2">
    <source>
        <dbReference type="ARBA" id="ARBA00022692"/>
    </source>
</evidence>
<dbReference type="Proteomes" id="UP000749559">
    <property type="component" value="Unassembled WGS sequence"/>
</dbReference>
<evidence type="ECO:0000313" key="10">
    <source>
        <dbReference type="EMBL" id="CAH1798977.1"/>
    </source>
</evidence>
<dbReference type="Gene3D" id="2.60.40.10">
    <property type="entry name" value="Immunoglobulins"/>
    <property type="match status" value="1"/>
</dbReference>